<organism evidence="1 2">
    <name type="scientific">Coregonus suidteri</name>
    <dbReference type="NCBI Taxonomy" id="861788"/>
    <lineage>
        <taxon>Eukaryota</taxon>
        <taxon>Metazoa</taxon>
        <taxon>Chordata</taxon>
        <taxon>Craniata</taxon>
        <taxon>Vertebrata</taxon>
        <taxon>Euteleostomi</taxon>
        <taxon>Actinopterygii</taxon>
        <taxon>Neopterygii</taxon>
        <taxon>Teleostei</taxon>
        <taxon>Protacanthopterygii</taxon>
        <taxon>Salmoniformes</taxon>
        <taxon>Salmonidae</taxon>
        <taxon>Coregoninae</taxon>
        <taxon>Coregonus</taxon>
    </lineage>
</organism>
<evidence type="ECO:0000313" key="1">
    <source>
        <dbReference type="EMBL" id="KAK6293325.1"/>
    </source>
</evidence>
<gene>
    <name evidence="1" type="ORF">J4Q44_G00356510</name>
</gene>
<accession>A0AAN8KQ80</accession>
<dbReference type="EMBL" id="JAGTTL010000036">
    <property type="protein sequence ID" value="KAK6293325.1"/>
    <property type="molecule type" value="Genomic_DNA"/>
</dbReference>
<proteinExistence type="predicted"/>
<protein>
    <submittedName>
        <fullName evidence="1">Uncharacterized protein</fullName>
    </submittedName>
</protein>
<comment type="caution">
    <text evidence="1">The sequence shown here is derived from an EMBL/GenBank/DDBJ whole genome shotgun (WGS) entry which is preliminary data.</text>
</comment>
<name>A0AAN8KQ80_9TELE</name>
<dbReference type="Proteomes" id="UP001356427">
    <property type="component" value="Unassembled WGS sequence"/>
</dbReference>
<reference evidence="1 2" key="1">
    <citation type="submission" date="2021-04" db="EMBL/GenBank/DDBJ databases">
        <authorList>
            <person name="De Guttry C."/>
            <person name="Zahm M."/>
            <person name="Klopp C."/>
            <person name="Cabau C."/>
            <person name="Louis A."/>
            <person name="Berthelot C."/>
            <person name="Parey E."/>
            <person name="Roest Crollius H."/>
            <person name="Montfort J."/>
            <person name="Robinson-Rechavi M."/>
            <person name="Bucao C."/>
            <person name="Bouchez O."/>
            <person name="Gislard M."/>
            <person name="Lluch J."/>
            <person name="Milhes M."/>
            <person name="Lampietro C."/>
            <person name="Lopez Roques C."/>
            <person name="Donnadieu C."/>
            <person name="Braasch I."/>
            <person name="Desvignes T."/>
            <person name="Postlethwait J."/>
            <person name="Bobe J."/>
            <person name="Wedekind C."/>
            <person name="Guiguen Y."/>
        </authorList>
    </citation>
    <scope>NUCLEOTIDE SEQUENCE [LARGE SCALE GENOMIC DNA]</scope>
    <source>
        <strain evidence="1">Cs_M1</strain>
        <tissue evidence="1">Blood</tissue>
    </source>
</reference>
<dbReference type="AlphaFoldDB" id="A0AAN8KQ80"/>
<keyword evidence="2" id="KW-1185">Reference proteome</keyword>
<evidence type="ECO:0000313" key="2">
    <source>
        <dbReference type="Proteomes" id="UP001356427"/>
    </source>
</evidence>
<sequence length="107" mass="12360">MEECLKRFILGPNWYRRPSIYYCQLSYQVPQHQVLIFSWEKQLSPYMRTSCAFIQVSISINLGIAGTTTTLVVEELENAFGIMTAWMRILDGCTDSVLCVHCEPVEF</sequence>